<evidence type="ECO:0000313" key="3">
    <source>
        <dbReference type="EMBL" id="MCI0755501.1"/>
    </source>
</evidence>
<sequence>MKRDPSGVPLPHTRPVMPWNKGRFISPKPPLKPKQVWAIRFHLQREQPLRDLALFDLAIDSKLRGCDLVRLTIGQLVVNGTARHRATVIQRKTEQPVQFELTGQTRDSVLAWLALRGGTLDEFVFRSRSRKGQHLSTRQYARLVGEWVEVIGLGRSAYGTHSLRRTKVALIYKRTGNLRATQILLGHTKLESTVRYLGVDAEDALTLSEAIEI</sequence>
<name>A0ABS9W8E8_9PROT</name>
<feature type="domain" description="Tyr recombinase" evidence="2">
    <location>
        <begin position="26"/>
        <end position="209"/>
    </location>
</feature>
<evidence type="ECO:0000256" key="1">
    <source>
        <dbReference type="ARBA" id="ARBA00023172"/>
    </source>
</evidence>
<comment type="caution">
    <text evidence="3">The sequence shown here is derived from an EMBL/GenBank/DDBJ whole genome shotgun (WGS) entry which is preliminary data.</text>
</comment>
<reference evidence="3 4" key="1">
    <citation type="submission" date="2022-03" db="EMBL/GenBank/DDBJ databases">
        <title>Complete genome analysis of Roseomonas KG 17.1 : a prolific producer of plant growth promoters.</title>
        <authorList>
            <person name="Saadouli I."/>
            <person name="Najjari A."/>
            <person name="Mosbah A."/>
            <person name="Ouzari H.I."/>
        </authorList>
    </citation>
    <scope>NUCLEOTIDE SEQUENCE [LARGE SCALE GENOMIC DNA]</scope>
    <source>
        <strain evidence="3 4">KG17-1</strain>
    </source>
</reference>
<dbReference type="InterPro" id="IPR013762">
    <property type="entry name" value="Integrase-like_cat_sf"/>
</dbReference>
<evidence type="ECO:0000313" key="4">
    <source>
        <dbReference type="Proteomes" id="UP001201985"/>
    </source>
</evidence>
<dbReference type="PROSITE" id="PS51898">
    <property type="entry name" value="TYR_RECOMBINASE"/>
    <property type="match status" value="1"/>
</dbReference>
<proteinExistence type="predicted"/>
<dbReference type="RefSeq" id="WP_241793440.1">
    <property type="nucleotide sequence ID" value="NZ_JALBUU010000034.1"/>
</dbReference>
<evidence type="ECO:0000259" key="2">
    <source>
        <dbReference type="PROSITE" id="PS51898"/>
    </source>
</evidence>
<dbReference type="EMBL" id="JALBUU010000034">
    <property type="protein sequence ID" value="MCI0755501.1"/>
    <property type="molecule type" value="Genomic_DNA"/>
</dbReference>
<keyword evidence="1" id="KW-0233">DNA recombination</keyword>
<dbReference type="Gene3D" id="1.10.443.10">
    <property type="entry name" value="Intergrase catalytic core"/>
    <property type="match status" value="1"/>
</dbReference>
<dbReference type="InterPro" id="IPR002104">
    <property type="entry name" value="Integrase_catalytic"/>
</dbReference>
<dbReference type="InterPro" id="IPR011010">
    <property type="entry name" value="DNA_brk_join_enz"/>
</dbReference>
<dbReference type="Pfam" id="PF00589">
    <property type="entry name" value="Phage_integrase"/>
    <property type="match status" value="1"/>
</dbReference>
<dbReference type="SUPFAM" id="SSF56349">
    <property type="entry name" value="DNA breaking-rejoining enzymes"/>
    <property type="match status" value="1"/>
</dbReference>
<organism evidence="3 4">
    <name type="scientific">Teichococcus vastitatis</name>
    <dbReference type="NCBI Taxonomy" id="2307076"/>
    <lineage>
        <taxon>Bacteria</taxon>
        <taxon>Pseudomonadati</taxon>
        <taxon>Pseudomonadota</taxon>
        <taxon>Alphaproteobacteria</taxon>
        <taxon>Acetobacterales</taxon>
        <taxon>Roseomonadaceae</taxon>
        <taxon>Roseomonas</taxon>
    </lineage>
</organism>
<accession>A0ABS9W8E8</accession>
<protein>
    <submittedName>
        <fullName evidence="3">Tyrosine-type recombinase/integrase</fullName>
    </submittedName>
</protein>
<gene>
    <name evidence="3" type="ORF">MON41_17440</name>
</gene>
<dbReference type="Proteomes" id="UP001201985">
    <property type="component" value="Unassembled WGS sequence"/>
</dbReference>
<keyword evidence="4" id="KW-1185">Reference proteome</keyword>